<dbReference type="Proteomes" id="UP000001514">
    <property type="component" value="Unassembled WGS sequence"/>
</dbReference>
<name>D8QVN3_SELML</name>
<proteinExistence type="predicted"/>
<dbReference type="HOGENOM" id="CLU_1063186_0_0_1"/>
<evidence type="ECO:0000313" key="1">
    <source>
        <dbReference type="EMBL" id="EFJ36486.1"/>
    </source>
</evidence>
<sequence length="262" mass="30166">MKTNSQQLALRSQKKLHAREMANSVNITQYDGAFRVFVEFADGLLDLIVLWDSSSLACLRAYSGGMQVSHVQAFPVEECSKEDTSTLMVSCKCYHQPGIFFVLFSVENVLFNHSCELVAEYTQLASAREALGPLYRSLSLLDRTYFFCTCIFSIPFKDLESHFPFLKSAWKALDRVFEAERYESHLTCHCPCKGLQKAATFTRHSLEKFLSPKNVSCYYYLITLVNILCLTHHIILNLTYHIILSIHCFAHHQFQPHYHHHP</sequence>
<dbReference type="Gramene" id="EFJ36486">
    <property type="protein sequence ID" value="EFJ36486"/>
    <property type="gene ID" value="SELMODRAFT_404537"/>
</dbReference>
<dbReference type="EMBL" id="GL377567">
    <property type="protein sequence ID" value="EFJ36486.1"/>
    <property type="molecule type" value="Genomic_DNA"/>
</dbReference>
<dbReference type="KEGG" id="smo:SELMODRAFT_404537"/>
<dbReference type="InParanoid" id="D8QVN3"/>
<protein>
    <submittedName>
        <fullName evidence="1">Uncharacterized protein</fullName>
    </submittedName>
</protein>
<accession>D8QVN3</accession>
<evidence type="ECO:0000313" key="2">
    <source>
        <dbReference type="Proteomes" id="UP000001514"/>
    </source>
</evidence>
<gene>
    <name evidence="1" type="ORF">SELMODRAFT_404537</name>
</gene>
<organism evidence="2">
    <name type="scientific">Selaginella moellendorffii</name>
    <name type="common">Spikemoss</name>
    <dbReference type="NCBI Taxonomy" id="88036"/>
    <lineage>
        <taxon>Eukaryota</taxon>
        <taxon>Viridiplantae</taxon>
        <taxon>Streptophyta</taxon>
        <taxon>Embryophyta</taxon>
        <taxon>Tracheophyta</taxon>
        <taxon>Lycopodiopsida</taxon>
        <taxon>Selaginellales</taxon>
        <taxon>Selaginellaceae</taxon>
        <taxon>Selaginella</taxon>
    </lineage>
</organism>
<keyword evidence="2" id="KW-1185">Reference proteome</keyword>
<dbReference type="AlphaFoldDB" id="D8QVN3"/>
<reference evidence="1 2" key="1">
    <citation type="journal article" date="2011" name="Science">
        <title>The Selaginella genome identifies genetic changes associated with the evolution of vascular plants.</title>
        <authorList>
            <person name="Banks J.A."/>
            <person name="Nishiyama T."/>
            <person name="Hasebe M."/>
            <person name="Bowman J.L."/>
            <person name="Gribskov M."/>
            <person name="dePamphilis C."/>
            <person name="Albert V.A."/>
            <person name="Aono N."/>
            <person name="Aoyama T."/>
            <person name="Ambrose B.A."/>
            <person name="Ashton N.W."/>
            <person name="Axtell M.J."/>
            <person name="Barker E."/>
            <person name="Barker M.S."/>
            <person name="Bennetzen J.L."/>
            <person name="Bonawitz N.D."/>
            <person name="Chapple C."/>
            <person name="Cheng C."/>
            <person name="Correa L.G."/>
            <person name="Dacre M."/>
            <person name="DeBarry J."/>
            <person name="Dreyer I."/>
            <person name="Elias M."/>
            <person name="Engstrom E.M."/>
            <person name="Estelle M."/>
            <person name="Feng L."/>
            <person name="Finet C."/>
            <person name="Floyd S.K."/>
            <person name="Frommer W.B."/>
            <person name="Fujita T."/>
            <person name="Gramzow L."/>
            <person name="Gutensohn M."/>
            <person name="Harholt J."/>
            <person name="Hattori M."/>
            <person name="Heyl A."/>
            <person name="Hirai T."/>
            <person name="Hiwatashi Y."/>
            <person name="Ishikawa M."/>
            <person name="Iwata M."/>
            <person name="Karol K.G."/>
            <person name="Koehler B."/>
            <person name="Kolukisaoglu U."/>
            <person name="Kubo M."/>
            <person name="Kurata T."/>
            <person name="Lalonde S."/>
            <person name="Li K."/>
            <person name="Li Y."/>
            <person name="Litt A."/>
            <person name="Lyons E."/>
            <person name="Manning G."/>
            <person name="Maruyama T."/>
            <person name="Michael T.P."/>
            <person name="Mikami K."/>
            <person name="Miyazaki S."/>
            <person name="Morinaga S."/>
            <person name="Murata T."/>
            <person name="Mueller-Roeber B."/>
            <person name="Nelson D.R."/>
            <person name="Obara M."/>
            <person name="Oguri Y."/>
            <person name="Olmstead R.G."/>
            <person name="Onodera N."/>
            <person name="Petersen B.L."/>
            <person name="Pils B."/>
            <person name="Prigge M."/>
            <person name="Rensing S.A."/>
            <person name="Riano-Pachon D.M."/>
            <person name="Roberts A.W."/>
            <person name="Sato Y."/>
            <person name="Scheller H.V."/>
            <person name="Schulz B."/>
            <person name="Schulz C."/>
            <person name="Shakirov E.V."/>
            <person name="Shibagaki N."/>
            <person name="Shinohara N."/>
            <person name="Shippen D.E."/>
            <person name="Soerensen I."/>
            <person name="Sotooka R."/>
            <person name="Sugimoto N."/>
            <person name="Sugita M."/>
            <person name="Sumikawa N."/>
            <person name="Tanurdzic M."/>
            <person name="Theissen G."/>
            <person name="Ulvskov P."/>
            <person name="Wakazuki S."/>
            <person name="Weng J.K."/>
            <person name="Willats W.W."/>
            <person name="Wipf D."/>
            <person name="Wolf P.G."/>
            <person name="Yang L."/>
            <person name="Zimmer A.D."/>
            <person name="Zhu Q."/>
            <person name="Mitros T."/>
            <person name="Hellsten U."/>
            <person name="Loque D."/>
            <person name="Otillar R."/>
            <person name="Salamov A."/>
            <person name="Schmutz J."/>
            <person name="Shapiro H."/>
            <person name="Lindquist E."/>
            <person name="Lucas S."/>
            <person name="Rokhsar D."/>
            <person name="Grigoriev I.V."/>
        </authorList>
    </citation>
    <scope>NUCLEOTIDE SEQUENCE [LARGE SCALE GENOMIC DNA]</scope>
</reference>